<dbReference type="GeneID" id="57013328"/>
<evidence type="ECO:0000256" key="1">
    <source>
        <dbReference type="ARBA" id="ARBA00008754"/>
    </source>
</evidence>
<dbReference type="InterPro" id="IPR036569">
    <property type="entry name" value="RpiB_LacA_LacB_sf"/>
</dbReference>
<evidence type="ECO:0000313" key="4">
    <source>
        <dbReference type="Proteomes" id="UP000295472"/>
    </source>
</evidence>
<dbReference type="EMBL" id="SOEF01000025">
    <property type="protein sequence ID" value="TDX41803.1"/>
    <property type="molecule type" value="Genomic_DNA"/>
</dbReference>
<dbReference type="PIRSF" id="PIRSF005384">
    <property type="entry name" value="RpiB_LacA_B"/>
    <property type="match status" value="1"/>
</dbReference>
<dbReference type="AlphaFoldDB" id="A0A4R8GII3"/>
<dbReference type="SUPFAM" id="SSF89623">
    <property type="entry name" value="Ribose/Galactose isomerase RpiB/AlsB"/>
    <property type="match status" value="1"/>
</dbReference>
<dbReference type="NCBIfam" id="NF004051">
    <property type="entry name" value="PRK05571.1"/>
    <property type="match status" value="1"/>
</dbReference>
<organism evidence="3 4">
    <name type="scientific">Halanaerobium congolense</name>
    <dbReference type="NCBI Taxonomy" id="54121"/>
    <lineage>
        <taxon>Bacteria</taxon>
        <taxon>Bacillati</taxon>
        <taxon>Bacillota</taxon>
        <taxon>Clostridia</taxon>
        <taxon>Halanaerobiales</taxon>
        <taxon>Halanaerobiaceae</taxon>
        <taxon>Halanaerobium</taxon>
    </lineage>
</organism>
<comment type="caution">
    <text evidence="3">The sequence shown here is derived from an EMBL/GenBank/DDBJ whole genome shotgun (WGS) entry which is preliminary data.</text>
</comment>
<dbReference type="Pfam" id="PF02502">
    <property type="entry name" value="LacAB_rpiB"/>
    <property type="match status" value="1"/>
</dbReference>
<proteinExistence type="inferred from homology"/>
<reference evidence="3 4" key="1">
    <citation type="submission" date="2019-03" db="EMBL/GenBank/DDBJ databases">
        <title>Subsurface microbial communities from deep shales in Ohio and West Virginia, USA.</title>
        <authorList>
            <person name="Wrighton K."/>
        </authorList>
    </citation>
    <scope>NUCLEOTIDE SEQUENCE [LARGE SCALE GENOMIC DNA]</scope>
    <source>
        <strain evidence="3 4">DSMZ 11287</strain>
    </source>
</reference>
<dbReference type="PANTHER" id="PTHR43732:SF1">
    <property type="entry name" value="RIBOSE 5-PHOSPHATE ISOMERASE"/>
    <property type="match status" value="1"/>
</dbReference>
<dbReference type="NCBIfam" id="TIGR00689">
    <property type="entry name" value="rpiB_lacA_lacB"/>
    <property type="match status" value="1"/>
</dbReference>
<sequence>MTEISKKKIVIGAATAGIELKEVIKEMLDEEGIAYEDVGLDSVDDEMYYPSVAKKLSERIIASNYEKNGILICGTGIGMAITANKFPKIYAAQVYDTFASERASLSNDANVITLGSRITGPRLAKKIVKEWLGLEFEPGRSTPKLKEIYDIEKENLKGIE</sequence>
<gene>
    <name evidence="3" type="ORF">C7954_12526</name>
</gene>
<comment type="similarity">
    <text evidence="1">Belongs to the LacAB/RpiB family.</text>
</comment>
<dbReference type="RefSeq" id="WP_208320682.1">
    <property type="nucleotide sequence ID" value="NZ_SOEF01000025.1"/>
</dbReference>
<name>A0A4R8GII3_9FIRM</name>
<keyword evidence="2 3" id="KW-0413">Isomerase</keyword>
<accession>A0A4R8GII3</accession>
<dbReference type="InterPro" id="IPR051812">
    <property type="entry name" value="SPI_LacAB/RpiB"/>
</dbReference>
<dbReference type="Gene3D" id="3.40.1400.10">
    <property type="entry name" value="Sugar-phosphate isomerase, RpiB/LacA/LacB"/>
    <property type="match status" value="1"/>
</dbReference>
<dbReference type="GO" id="GO:0005975">
    <property type="term" value="P:carbohydrate metabolic process"/>
    <property type="evidence" value="ECO:0007669"/>
    <property type="project" value="InterPro"/>
</dbReference>
<protein>
    <submittedName>
        <fullName evidence="3">Ribose 5-phosphate isomerase B</fullName>
    </submittedName>
</protein>
<dbReference type="PANTHER" id="PTHR43732">
    <property type="entry name" value="RIBOSE 5-PHOSPHATE ISOMERASE-RELATED"/>
    <property type="match status" value="1"/>
</dbReference>
<evidence type="ECO:0000256" key="2">
    <source>
        <dbReference type="ARBA" id="ARBA00023235"/>
    </source>
</evidence>
<evidence type="ECO:0000313" key="3">
    <source>
        <dbReference type="EMBL" id="TDX41803.1"/>
    </source>
</evidence>
<dbReference type="GO" id="GO:0016861">
    <property type="term" value="F:intramolecular oxidoreductase activity, interconverting aldoses and ketoses"/>
    <property type="evidence" value="ECO:0007669"/>
    <property type="project" value="UniProtKB-ARBA"/>
</dbReference>
<dbReference type="InterPro" id="IPR003500">
    <property type="entry name" value="RpiB_LacA_LacB"/>
</dbReference>
<dbReference type="Proteomes" id="UP000295472">
    <property type="component" value="Unassembled WGS sequence"/>
</dbReference>